<gene>
    <name evidence="1" type="ORF">UU13_C0007G0007</name>
</gene>
<reference evidence="1 2" key="1">
    <citation type="journal article" date="2015" name="Nature">
        <title>rRNA introns, odd ribosomes, and small enigmatic genomes across a large radiation of phyla.</title>
        <authorList>
            <person name="Brown C.T."/>
            <person name="Hug L.A."/>
            <person name="Thomas B.C."/>
            <person name="Sharon I."/>
            <person name="Castelle C.J."/>
            <person name="Singh A."/>
            <person name="Wilkins M.J."/>
            <person name="Williams K.H."/>
            <person name="Banfield J.F."/>
        </authorList>
    </citation>
    <scope>NUCLEOTIDE SEQUENCE [LARGE SCALE GENOMIC DNA]</scope>
</reference>
<evidence type="ECO:0000313" key="2">
    <source>
        <dbReference type="Proteomes" id="UP000034452"/>
    </source>
</evidence>
<name>A0A0G0T6K3_9BACT</name>
<sequence length="125" mass="14543">MHEDLSYKIRRACFNVHNTLGGGHKEGIYQKALAIEFEKSGIKFEREKSLTISYENENIGVYRPDFIVNGEIVLELKAVDFMPKDYEVQLIHYLKSTKLPLGFLINFGPKKVDIRRRVNFISVHQ</sequence>
<protein>
    <recommendedName>
        <fullName evidence="3">GxxExxY protein</fullName>
    </recommendedName>
</protein>
<dbReference type="InterPro" id="IPR026350">
    <property type="entry name" value="GxxExxY"/>
</dbReference>
<comment type="caution">
    <text evidence="1">The sequence shown here is derived from an EMBL/GenBank/DDBJ whole genome shotgun (WGS) entry which is preliminary data.</text>
</comment>
<dbReference type="EMBL" id="LBZL01000007">
    <property type="protein sequence ID" value="KKR70366.1"/>
    <property type="molecule type" value="Genomic_DNA"/>
</dbReference>
<dbReference type="Proteomes" id="UP000034452">
    <property type="component" value="Unassembled WGS sequence"/>
</dbReference>
<dbReference type="AlphaFoldDB" id="A0A0G0T6K3"/>
<proteinExistence type="predicted"/>
<organism evidence="1 2">
    <name type="scientific">Candidatus Nomurabacteria bacterium GW2011_GWB1_40_7</name>
    <dbReference type="NCBI Taxonomy" id="1618744"/>
    <lineage>
        <taxon>Bacteria</taxon>
        <taxon>Candidatus Nomuraibacteriota</taxon>
    </lineage>
</organism>
<dbReference type="Pfam" id="PF13366">
    <property type="entry name" value="PDDEXK_3"/>
    <property type="match status" value="1"/>
</dbReference>
<dbReference type="NCBIfam" id="TIGR04256">
    <property type="entry name" value="GxxExxY"/>
    <property type="match status" value="1"/>
</dbReference>
<evidence type="ECO:0008006" key="3">
    <source>
        <dbReference type="Google" id="ProtNLM"/>
    </source>
</evidence>
<evidence type="ECO:0000313" key="1">
    <source>
        <dbReference type="EMBL" id="KKR70366.1"/>
    </source>
</evidence>
<accession>A0A0G0T6K3</accession>